<dbReference type="AlphaFoldDB" id="A0A511M972"/>
<feature type="chain" id="PRO_5021896532" evidence="1">
    <location>
        <begin position="26"/>
        <end position="136"/>
    </location>
</feature>
<reference evidence="2 3" key="1">
    <citation type="submission" date="2019-07" db="EMBL/GenBank/DDBJ databases">
        <title>Whole genome shotgun sequence of Nocardia ninae NBRC 108245.</title>
        <authorList>
            <person name="Hosoyama A."/>
            <person name="Uohara A."/>
            <person name="Ohji S."/>
            <person name="Ichikawa N."/>
        </authorList>
    </citation>
    <scope>NUCLEOTIDE SEQUENCE [LARGE SCALE GENOMIC DNA]</scope>
    <source>
        <strain evidence="2 3">NBRC 108245</strain>
    </source>
</reference>
<proteinExistence type="predicted"/>
<comment type="caution">
    <text evidence="2">The sequence shown here is derived from an EMBL/GenBank/DDBJ whole genome shotgun (WGS) entry which is preliminary data.</text>
</comment>
<gene>
    <name evidence="2" type="ORF">NN4_17230</name>
</gene>
<evidence type="ECO:0000313" key="2">
    <source>
        <dbReference type="EMBL" id="GEM37204.1"/>
    </source>
</evidence>
<dbReference type="Proteomes" id="UP000321424">
    <property type="component" value="Unassembled WGS sequence"/>
</dbReference>
<dbReference type="OrthoDB" id="4558250at2"/>
<sequence length="136" mass="14009">MGIRTIAAALGIALGGALIATSAGAGQAAAVTPVIAPQDGIYLGLELDHNETVALQRSPLMGVLNGPLTTDGLFYLDEESVYQGGELIDGIQYSDDLEFSGVTAEAANTRSGSIAIAVVDPALYDNSKYVIVQVLR</sequence>
<keyword evidence="1" id="KW-0732">Signal</keyword>
<dbReference type="RefSeq" id="WP_147129392.1">
    <property type="nucleotide sequence ID" value="NZ_BJXA01000008.1"/>
</dbReference>
<organism evidence="2 3">
    <name type="scientific">Nocardia ninae NBRC 108245</name>
    <dbReference type="NCBI Taxonomy" id="1210091"/>
    <lineage>
        <taxon>Bacteria</taxon>
        <taxon>Bacillati</taxon>
        <taxon>Actinomycetota</taxon>
        <taxon>Actinomycetes</taxon>
        <taxon>Mycobacteriales</taxon>
        <taxon>Nocardiaceae</taxon>
        <taxon>Nocardia</taxon>
    </lineage>
</organism>
<accession>A0A511M972</accession>
<evidence type="ECO:0000256" key="1">
    <source>
        <dbReference type="SAM" id="SignalP"/>
    </source>
</evidence>
<feature type="signal peptide" evidence="1">
    <location>
        <begin position="1"/>
        <end position="25"/>
    </location>
</feature>
<protein>
    <submittedName>
        <fullName evidence="2">Uncharacterized protein</fullName>
    </submittedName>
</protein>
<evidence type="ECO:0000313" key="3">
    <source>
        <dbReference type="Proteomes" id="UP000321424"/>
    </source>
</evidence>
<dbReference type="EMBL" id="BJXA01000008">
    <property type="protein sequence ID" value="GEM37204.1"/>
    <property type="molecule type" value="Genomic_DNA"/>
</dbReference>
<name>A0A511M972_9NOCA</name>
<keyword evidence="3" id="KW-1185">Reference proteome</keyword>